<evidence type="ECO:0000313" key="7">
    <source>
        <dbReference type="EMBL" id="CUV01481.1"/>
    </source>
</evidence>
<comment type="catalytic activity">
    <reaction evidence="4">
        <text>S-adenosyl 3-(methylsulfanyl)propylamine + spermidine = thermospermine + S-methyl-5'-thioadenosine + H(+)</text>
        <dbReference type="Rhea" id="RHEA:30515"/>
        <dbReference type="ChEBI" id="CHEBI:15378"/>
        <dbReference type="ChEBI" id="CHEBI:17509"/>
        <dbReference type="ChEBI" id="CHEBI:57443"/>
        <dbReference type="ChEBI" id="CHEBI:57834"/>
        <dbReference type="ChEBI" id="CHEBI:59903"/>
        <dbReference type="EC" id="2.5.1.79"/>
    </reaction>
</comment>
<dbReference type="NCBIfam" id="NF037959">
    <property type="entry name" value="MFS_SpdSyn"/>
    <property type="match status" value="1"/>
</dbReference>
<dbReference type="FunFam" id="3.40.50.150:FF:000088">
    <property type="entry name" value="Polyamine aminopropyltransferase"/>
    <property type="match status" value="1"/>
</dbReference>
<dbReference type="PANTHER" id="PTHR43317:SF1">
    <property type="entry name" value="THERMOSPERMINE SYNTHASE ACAULIS5"/>
    <property type="match status" value="1"/>
</dbReference>
<reference evidence="7" key="1">
    <citation type="submission" date="2015-10" db="EMBL/GenBank/DDBJ databases">
        <authorList>
            <person name="Gilbert D.G."/>
        </authorList>
    </citation>
    <scope>NUCLEOTIDE SEQUENCE</scope>
</reference>
<evidence type="ECO:0000256" key="5">
    <source>
        <dbReference type="ARBA" id="ARBA00049721"/>
    </source>
</evidence>
<dbReference type="InterPro" id="IPR001045">
    <property type="entry name" value="Spermi_synthase"/>
</dbReference>
<dbReference type="GO" id="GO:0006596">
    <property type="term" value="P:polyamine biosynthetic process"/>
    <property type="evidence" value="ECO:0007669"/>
    <property type="project" value="UniProtKB-KW"/>
</dbReference>
<dbReference type="HAMAP" id="MF_00198">
    <property type="entry name" value="Spermidine_synth"/>
    <property type="match status" value="1"/>
</dbReference>
<dbReference type="Gene3D" id="3.40.50.150">
    <property type="entry name" value="Vaccinia Virus protein VP39"/>
    <property type="match status" value="1"/>
</dbReference>
<feature type="domain" description="PABS" evidence="6">
    <location>
        <begin position="5"/>
        <end position="242"/>
    </location>
</feature>
<evidence type="ECO:0000256" key="1">
    <source>
        <dbReference type="ARBA" id="ARBA00007867"/>
    </source>
</evidence>
<dbReference type="EMBL" id="FAXA01000083">
    <property type="protein sequence ID" value="CUV01481.1"/>
    <property type="molecule type" value="Genomic_DNA"/>
</dbReference>
<comment type="similarity">
    <text evidence="1">Belongs to the spermidine/spermine synthase family.</text>
</comment>
<accession>A0A160V6P2</accession>
<dbReference type="InterPro" id="IPR035246">
    <property type="entry name" value="Spermidine_synt_N"/>
</dbReference>
<dbReference type="InterPro" id="IPR030374">
    <property type="entry name" value="PABS"/>
</dbReference>
<gene>
    <name evidence="7" type="ORF">MGWOODY_Clf238</name>
</gene>
<protein>
    <recommendedName>
        <fullName evidence="5">thermospermine synthase</fullName>
        <ecNumber evidence="5">2.5.1.79</ecNumber>
    </recommendedName>
</protein>
<dbReference type="GO" id="GO:0010487">
    <property type="term" value="F:thermospermine synthase activity"/>
    <property type="evidence" value="ECO:0007669"/>
    <property type="project" value="UniProtKB-EC"/>
</dbReference>
<dbReference type="AlphaFoldDB" id="A0A160V6P2"/>
<dbReference type="Pfam" id="PF01564">
    <property type="entry name" value="Spermine_synth"/>
    <property type="match status" value="1"/>
</dbReference>
<dbReference type="Pfam" id="PF17284">
    <property type="entry name" value="Spermine_synt_N"/>
    <property type="match status" value="1"/>
</dbReference>
<dbReference type="NCBIfam" id="NF002010">
    <property type="entry name" value="PRK00811.1"/>
    <property type="match status" value="1"/>
</dbReference>
<dbReference type="InterPro" id="IPR029063">
    <property type="entry name" value="SAM-dependent_MTases_sf"/>
</dbReference>
<keyword evidence="2 7" id="KW-0808">Transferase</keyword>
<dbReference type="Gene3D" id="2.30.140.10">
    <property type="entry name" value="Spermidine synthase, tetramerisation domain"/>
    <property type="match status" value="1"/>
</dbReference>
<evidence type="ECO:0000256" key="2">
    <source>
        <dbReference type="ARBA" id="ARBA00022679"/>
    </source>
</evidence>
<evidence type="ECO:0000259" key="6">
    <source>
        <dbReference type="PROSITE" id="PS51006"/>
    </source>
</evidence>
<dbReference type="EC" id="2.5.1.79" evidence="5"/>
<evidence type="ECO:0000256" key="3">
    <source>
        <dbReference type="ARBA" id="ARBA00023115"/>
    </source>
</evidence>
<keyword evidence="3" id="KW-0620">Polyamine biosynthesis</keyword>
<dbReference type="CDD" id="cd02440">
    <property type="entry name" value="AdoMet_MTases"/>
    <property type="match status" value="1"/>
</dbReference>
<dbReference type="PANTHER" id="PTHR43317">
    <property type="entry name" value="THERMOSPERMINE SYNTHASE ACAULIS5"/>
    <property type="match status" value="1"/>
</dbReference>
<name>A0A160V6P2_9ZZZZ</name>
<dbReference type="InterPro" id="IPR037163">
    <property type="entry name" value="Spermidine_synt_N_sf"/>
</dbReference>
<proteinExistence type="inferred from homology"/>
<organism evidence="7">
    <name type="scientific">hydrothermal vent metagenome</name>
    <dbReference type="NCBI Taxonomy" id="652676"/>
    <lineage>
        <taxon>unclassified sequences</taxon>
        <taxon>metagenomes</taxon>
        <taxon>ecological metagenomes</taxon>
    </lineage>
</organism>
<dbReference type="SUPFAM" id="SSF53335">
    <property type="entry name" value="S-adenosyl-L-methionine-dependent methyltransferases"/>
    <property type="match status" value="1"/>
</dbReference>
<dbReference type="PROSITE" id="PS51006">
    <property type="entry name" value="PABS_2"/>
    <property type="match status" value="1"/>
</dbReference>
<sequence>MVMSGDWFTEEIYPDLSMMLKVRKVYYSGQTAYQKVEVLDSELFGRHLVLDGKTQSTERDEHIYHESLVHPAMLCHPEPKQVFIGGGGEGGTLREVLAHSSVERATMIDLDSEVVELCRKYLPNHHQGSFDDSRTHLLHEDGRGYLENTSDFYDVIVLDLVDPLDGGTAALLYTQEFYSAAKSRLNPGGVLVTQSGPAGLLSYKECFTTIFNTLSTLFTHTKAAQVHVPAFQTLWSFTIASDTPFAENLEGQVDTELARRLSKSLKYYDGVSHRNMFSLTKFQRDGLASEDRINRDDDPVFMF</sequence>
<evidence type="ECO:0000256" key="4">
    <source>
        <dbReference type="ARBA" id="ARBA00048874"/>
    </source>
</evidence>